<reference evidence="1" key="1">
    <citation type="submission" date="2013-04" db="EMBL/GenBank/DDBJ databases">
        <authorList>
            <person name="Harkins D.M."/>
            <person name="Durkin A.S."/>
            <person name="Brinkac L.M."/>
            <person name="Haft D.H."/>
            <person name="Selengut J.D."/>
            <person name="Sanka R."/>
            <person name="DePew J."/>
            <person name="Purushe J."/>
            <person name="Galloway R.L."/>
            <person name="Vinetz J.M."/>
            <person name="Sutton G.G."/>
            <person name="Nierman W.C."/>
            <person name="Fouts D.E."/>
        </authorList>
    </citation>
    <scope>NUCLEOTIDE SEQUENCE [LARGE SCALE GENOMIC DNA]</scope>
    <source>
        <strain evidence="1">CDC</strain>
    </source>
</reference>
<protein>
    <submittedName>
        <fullName evidence="1">Uncharacterized protein</fullName>
    </submittedName>
</protein>
<evidence type="ECO:0000313" key="2">
    <source>
        <dbReference type="Proteomes" id="UP000013984"/>
    </source>
</evidence>
<dbReference type="Proteomes" id="UP000013984">
    <property type="component" value="Unassembled WGS sequence"/>
</dbReference>
<sequence>MCLSAGNWSLAAVPFVFLIAKYCSMGYTASDTGKEQNALPIR</sequence>
<keyword evidence="2" id="KW-1185">Reference proteome</keyword>
<comment type="caution">
    <text evidence="1">The sequence shown here is derived from an EMBL/GenBank/DDBJ whole genome shotgun (WGS) entry which is preliminary data.</text>
</comment>
<proteinExistence type="predicted"/>
<evidence type="ECO:0000313" key="1">
    <source>
        <dbReference type="EMBL" id="EOQ94989.1"/>
    </source>
</evidence>
<gene>
    <name evidence="1" type="ORF">LEP1GSC195_0717</name>
</gene>
<dbReference type="EMBL" id="AOGZ02000016">
    <property type="protein sequence ID" value="EOQ94989.1"/>
    <property type="molecule type" value="Genomic_DNA"/>
</dbReference>
<accession>R8ZZ04</accession>
<dbReference type="AlphaFoldDB" id="R8ZZ04"/>
<organism evidence="1 2">
    <name type="scientific">Leptospira wolbachii serovar Codice str. CDC</name>
    <dbReference type="NCBI Taxonomy" id="1218599"/>
    <lineage>
        <taxon>Bacteria</taxon>
        <taxon>Pseudomonadati</taxon>
        <taxon>Spirochaetota</taxon>
        <taxon>Spirochaetia</taxon>
        <taxon>Leptospirales</taxon>
        <taxon>Leptospiraceae</taxon>
        <taxon>Leptospira</taxon>
    </lineage>
</organism>
<name>R8ZZ04_9LEPT</name>